<keyword evidence="2" id="KW-0805">Transcription regulation</keyword>
<evidence type="ECO:0000256" key="4">
    <source>
        <dbReference type="ARBA" id="ARBA00023163"/>
    </source>
</evidence>
<dbReference type="InterPro" id="IPR001138">
    <property type="entry name" value="Zn2Cys6_DnaBD"/>
</dbReference>
<dbReference type="CDD" id="cd12148">
    <property type="entry name" value="fungal_TF_MHR"/>
    <property type="match status" value="1"/>
</dbReference>
<dbReference type="GO" id="GO:0008270">
    <property type="term" value="F:zinc ion binding"/>
    <property type="evidence" value="ECO:0007669"/>
    <property type="project" value="InterPro"/>
</dbReference>
<accession>A0A7R7XT18</accession>
<dbReference type="KEGG" id="apuu:APUU_60084S"/>
<dbReference type="InterPro" id="IPR007219">
    <property type="entry name" value="XnlR_reg_dom"/>
</dbReference>
<keyword evidence="4" id="KW-0804">Transcription</keyword>
<keyword evidence="1" id="KW-0479">Metal-binding</keyword>
<dbReference type="PROSITE" id="PS00463">
    <property type="entry name" value="ZN2_CY6_FUNGAL_1"/>
    <property type="match status" value="1"/>
</dbReference>
<evidence type="ECO:0000256" key="2">
    <source>
        <dbReference type="ARBA" id="ARBA00023015"/>
    </source>
</evidence>
<feature type="domain" description="Zn(2)-C6 fungal-type" evidence="7">
    <location>
        <begin position="20"/>
        <end position="48"/>
    </location>
</feature>
<gene>
    <name evidence="8" type="ORF">APUU_60084S</name>
</gene>
<evidence type="ECO:0000256" key="5">
    <source>
        <dbReference type="ARBA" id="ARBA00023242"/>
    </source>
</evidence>
<dbReference type="InterPro" id="IPR050987">
    <property type="entry name" value="AtrR-like"/>
</dbReference>
<dbReference type="GO" id="GO:0003677">
    <property type="term" value="F:DNA binding"/>
    <property type="evidence" value="ECO:0007669"/>
    <property type="project" value="UniProtKB-KW"/>
</dbReference>
<dbReference type="GO" id="GO:0000981">
    <property type="term" value="F:DNA-binding transcription factor activity, RNA polymerase II-specific"/>
    <property type="evidence" value="ECO:0007669"/>
    <property type="project" value="InterPro"/>
</dbReference>
<name>A0A7R7XT18_9EURO</name>
<dbReference type="SMART" id="SM00906">
    <property type="entry name" value="Fungal_trans"/>
    <property type="match status" value="1"/>
</dbReference>
<evidence type="ECO:0000256" key="1">
    <source>
        <dbReference type="ARBA" id="ARBA00022723"/>
    </source>
</evidence>
<dbReference type="SUPFAM" id="SSF57701">
    <property type="entry name" value="Zn2/Cys6 DNA-binding domain"/>
    <property type="match status" value="1"/>
</dbReference>
<dbReference type="CDD" id="cd00067">
    <property type="entry name" value="GAL4"/>
    <property type="match status" value="1"/>
</dbReference>
<evidence type="ECO:0000259" key="7">
    <source>
        <dbReference type="PROSITE" id="PS50048"/>
    </source>
</evidence>
<evidence type="ECO:0000256" key="6">
    <source>
        <dbReference type="SAM" id="Coils"/>
    </source>
</evidence>
<dbReference type="Pfam" id="PF04082">
    <property type="entry name" value="Fungal_trans"/>
    <property type="match status" value="1"/>
</dbReference>
<dbReference type="OrthoDB" id="10001928at2759"/>
<proteinExistence type="predicted"/>
<dbReference type="EMBL" id="AP024448">
    <property type="protein sequence ID" value="BCS27036.1"/>
    <property type="molecule type" value="Genomic_DNA"/>
</dbReference>
<dbReference type="SMART" id="SM00066">
    <property type="entry name" value="GAL4"/>
    <property type="match status" value="1"/>
</dbReference>
<keyword evidence="9" id="KW-1185">Reference proteome</keyword>
<keyword evidence="6" id="KW-0175">Coiled coil</keyword>
<evidence type="ECO:0000313" key="9">
    <source>
        <dbReference type="Proteomes" id="UP000654913"/>
    </source>
</evidence>
<protein>
    <recommendedName>
        <fullName evidence="7">Zn(2)-C6 fungal-type domain-containing protein</fullName>
    </recommendedName>
</protein>
<dbReference type="InterPro" id="IPR036864">
    <property type="entry name" value="Zn2-C6_fun-type_DNA-bd_sf"/>
</dbReference>
<evidence type="ECO:0000256" key="3">
    <source>
        <dbReference type="ARBA" id="ARBA00023125"/>
    </source>
</evidence>
<dbReference type="PROSITE" id="PS50048">
    <property type="entry name" value="ZN2_CY6_FUNGAL_2"/>
    <property type="match status" value="1"/>
</dbReference>
<dbReference type="Pfam" id="PF00172">
    <property type="entry name" value="Zn_clus"/>
    <property type="match status" value="1"/>
</dbReference>
<feature type="coiled-coil region" evidence="6">
    <location>
        <begin position="70"/>
        <end position="97"/>
    </location>
</feature>
<dbReference type="AlphaFoldDB" id="A0A7R7XT18"/>
<dbReference type="RefSeq" id="XP_041559230.1">
    <property type="nucleotide sequence ID" value="XM_041706889.1"/>
</dbReference>
<keyword evidence="3" id="KW-0238">DNA-binding</keyword>
<evidence type="ECO:0000313" key="8">
    <source>
        <dbReference type="EMBL" id="BCS27036.1"/>
    </source>
</evidence>
<sequence>MDLPSSPSSPSHLPRKLGQACDRCRKKKIKCDGTLPACRNCAKASKPCEASAALQRNTRVRGFVTEDKHFQDLQNQLAQCQQALQTERNTVAMLREQLAQQLLQPAHSTSVAPILPNDGAFGTILPSFFSRPGGASDDSAYVIKHMGRMVHDEVGVGRFAGSTTGVHFVLSVEEACKRTLPFAETFPEGCHSLYLGQSANTSEPDSSSLHEDIIKCLNQPVSFYLEQIDVFCRYWEAFCPLFARKQLEKDIERLVRKVQDHGPNSDDDTALCILLSIMGINCLTHSMSGNHGPNSESPGRQYISVAGHMQGRLVARADIGSLQALTLFAFYHQLSGRSLSLIQLNGHMVRIAQSLGLHRHARRFRLTMSETELRKRLWWWVYIFDRITSIIHGLPLLINDIDVDNDMPTDCRLHDLSDTELLHPLPGQTTPVFYFNHFVTMGKKLSSILHNLYTTTQRRQGGIKIERLDRDMRVWSQNLDAIEDAGTNLMVFWLRLLAHLAMVLIHRPGLTFAENTPEFGTCLNTCVRSSTEILHLLGGTGSDTTPYFHSLCPVGPGLVFQCALMHVYCQCKLKILSNLGASDFPSLQESMGAIYNAVEPLERYSQRALLYPPGNFQHHSINATIKTLKDVALALQQSNHGPELPAEETWLPETPSLSFRGNSLYDLNYMTAMDWAQDISDTFGDLPGFTG</sequence>
<dbReference type="Proteomes" id="UP000654913">
    <property type="component" value="Chromosome 6"/>
</dbReference>
<dbReference type="GeneID" id="64977041"/>
<dbReference type="PANTHER" id="PTHR46910">
    <property type="entry name" value="TRANSCRIPTION FACTOR PDR1"/>
    <property type="match status" value="1"/>
</dbReference>
<dbReference type="Gene3D" id="4.10.240.10">
    <property type="entry name" value="Zn(2)-C6 fungal-type DNA-binding domain"/>
    <property type="match status" value="1"/>
</dbReference>
<dbReference type="PANTHER" id="PTHR46910:SF1">
    <property type="entry name" value="MISCELLANEOUS ZN(II)2CYS6 TRANSCRIPTION FACTOR (EUROFUNG)-RELATED"/>
    <property type="match status" value="1"/>
</dbReference>
<organism evidence="8 9">
    <name type="scientific">Aspergillus puulaauensis</name>
    <dbReference type="NCBI Taxonomy" id="1220207"/>
    <lineage>
        <taxon>Eukaryota</taxon>
        <taxon>Fungi</taxon>
        <taxon>Dikarya</taxon>
        <taxon>Ascomycota</taxon>
        <taxon>Pezizomycotina</taxon>
        <taxon>Eurotiomycetes</taxon>
        <taxon>Eurotiomycetidae</taxon>
        <taxon>Eurotiales</taxon>
        <taxon>Aspergillaceae</taxon>
        <taxon>Aspergillus</taxon>
    </lineage>
</organism>
<reference evidence="8" key="2">
    <citation type="submission" date="2021-02" db="EMBL/GenBank/DDBJ databases">
        <title>Aspergillus puulaauensis MK2 genome sequence.</title>
        <authorList>
            <person name="Futagami T."/>
            <person name="Mori K."/>
            <person name="Kadooka C."/>
            <person name="Tanaka T."/>
        </authorList>
    </citation>
    <scope>NUCLEOTIDE SEQUENCE</scope>
    <source>
        <strain evidence="8">MK2</strain>
    </source>
</reference>
<dbReference type="GO" id="GO:0006351">
    <property type="term" value="P:DNA-templated transcription"/>
    <property type="evidence" value="ECO:0007669"/>
    <property type="project" value="InterPro"/>
</dbReference>
<reference evidence="8" key="1">
    <citation type="submission" date="2021-01" db="EMBL/GenBank/DDBJ databases">
        <authorList>
            <consortium name="Aspergillus puulaauensis MK2 genome sequencing consortium"/>
            <person name="Kazuki M."/>
            <person name="Futagami T."/>
        </authorList>
    </citation>
    <scope>NUCLEOTIDE SEQUENCE</scope>
    <source>
        <strain evidence="8">MK2</strain>
    </source>
</reference>
<keyword evidence="5" id="KW-0539">Nucleus</keyword>